<dbReference type="SMART" id="SM00421">
    <property type="entry name" value="HTH_LUXR"/>
    <property type="match status" value="1"/>
</dbReference>
<evidence type="ECO:0000256" key="2">
    <source>
        <dbReference type="ARBA" id="ARBA00023125"/>
    </source>
</evidence>
<keyword evidence="2" id="KW-0238">DNA-binding</keyword>
<dbReference type="InterPro" id="IPR000792">
    <property type="entry name" value="Tscrpt_reg_LuxR_C"/>
</dbReference>
<dbReference type="Gene3D" id="3.30.450.20">
    <property type="entry name" value="PAS domain"/>
    <property type="match status" value="1"/>
</dbReference>
<dbReference type="EMBL" id="FRYK01000002">
    <property type="protein sequence ID" value="SHO73245.1"/>
    <property type="molecule type" value="Genomic_DNA"/>
</dbReference>
<dbReference type="GO" id="GO:0003677">
    <property type="term" value="F:DNA binding"/>
    <property type="evidence" value="ECO:0007669"/>
    <property type="project" value="UniProtKB-KW"/>
</dbReference>
<feature type="domain" description="HTH luxR-type" evidence="4">
    <location>
        <begin position="192"/>
        <end position="257"/>
    </location>
</feature>
<keyword evidence="7" id="KW-1185">Reference proteome</keyword>
<protein>
    <submittedName>
        <fullName evidence="6">PAS fold-containing protein</fullName>
    </submittedName>
</protein>
<dbReference type="InterPro" id="IPR013655">
    <property type="entry name" value="PAS_fold_3"/>
</dbReference>
<name>A0A1M7ZWH6_9FLAO</name>
<dbReference type="InterPro" id="IPR000700">
    <property type="entry name" value="PAS-assoc_C"/>
</dbReference>
<dbReference type="PROSITE" id="PS00622">
    <property type="entry name" value="HTH_LUXR_1"/>
    <property type="match status" value="1"/>
</dbReference>
<dbReference type="PROSITE" id="PS50113">
    <property type="entry name" value="PAC"/>
    <property type="match status" value="1"/>
</dbReference>
<dbReference type="Pfam" id="PF08447">
    <property type="entry name" value="PAS_3"/>
    <property type="match status" value="1"/>
</dbReference>
<evidence type="ECO:0000313" key="7">
    <source>
        <dbReference type="Proteomes" id="UP000184611"/>
    </source>
</evidence>
<accession>A0A1M7ZWH6</accession>
<dbReference type="OrthoDB" id="965844at2"/>
<dbReference type="Pfam" id="PF00196">
    <property type="entry name" value="GerE"/>
    <property type="match status" value="1"/>
</dbReference>
<dbReference type="InterPro" id="IPR036388">
    <property type="entry name" value="WH-like_DNA-bd_sf"/>
</dbReference>
<dbReference type="PROSITE" id="PS50043">
    <property type="entry name" value="HTH_LUXR_2"/>
    <property type="match status" value="1"/>
</dbReference>
<dbReference type="Proteomes" id="UP000184611">
    <property type="component" value="Unassembled WGS sequence"/>
</dbReference>
<dbReference type="AlphaFoldDB" id="A0A1M7ZWH6"/>
<proteinExistence type="predicted"/>
<gene>
    <name evidence="6" type="ORF">SAMN05443547_1600</name>
</gene>
<feature type="domain" description="PAC" evidence="5">
    <location>
        <begin position="117"/>
        <end position="170"/>
    </location>
</feature>
<dbReference type="SUPFAM" id="SSF46894">
    <property type="entry name" value="C-terminal effector domain of the bipartite response regulators"/>
    <property type="match status" value="1"/>
</dbReference>
<keyword evidence="1" id="KW-0805">Transcription regulation</keyword>
<dbReference type="InterPro" id="IPR016032">
    <property type="entry name" value="Sig_transdc_resp-reg_C-effctor"/>
</dbReference>
<dbReference type="PANTHER" id="PTHR44688">
    <property type="entry name" value="DNA-BINDING TRANSCRIPTIONAL ACTIVATOR DEVR_DOSR"/>
    <property type="match status" value="1"/>
</dbReference>
<dbReference type="GO" id="GO:0006355">
    <property type="term" value="P:regulation of DNA-templated transcription"/>
    <property type="evidence" value="ECO:0007669"/>
    <property type="project" value="InterPro"/>
</dbReference>
<organism evidence="6 7">
    <name type="scientific">Flavobacterium cucumis</name>
    <dbReference type="NCBI Taxonomy" id="416016"/>
    <lineage>
        <taxon>Bacteria</taxon>
        <taxon>Pseudomonadati</taxon>
        <taxon>Bacteroidota</taxon>
        <taxon>Flavobacteriia</taxon>
        <taxon>Flavobacteriales</taxon>
        <taxon>Flavobacteriaceae</taxon>
        <taxon>Flavobacterium</taxon>
    </lineage>
</organism>
<dbReference type="STRING" id="416016.SAMN05443547_1600"/>
<evidence type="ECO:0000259" key="4">
    <source>
        <dbReference type="PROSITE" id="PS50043"/>
    </source>
</evidence>
<dbReference type="PRINTS" id="PR00038">
    <property type="entry name" value="HTHLUXR"/>
</dbReference>
<evidence type="ECO:0000256" key="1">
    <source>
        <dbReference type="ARBA" id="ARBA00023015"/>
    </source>
</evidence>
<dbReference type="SUPFAM" id="SSF55785">
    <property type="entry name" value="PYP-like sensor domain (PAS domain)"/>
    <property type="match status" value="1"/>
</dbReference>
<keyword evidence="3" id="KW-0804">Transcription</keyword>
<dbReference type="InterPro" id="IPR035965">
    <property type="entry name" value="PAS-like_dom_sf"/>
</dbReference>
<dbReference type="InterPro" id="IPR001610">
    <property type="entry name" value="PAC"/>
</dbReference>
<dbReference type="SMART" id="SM00086">
    <property type="entry name" value="PAC"/>
    <property type="match status" value="1"/>
</dbReference>
<sequence>MEKLKYDDMKKTWYEIARYQDKAMDIEYELEIHKKLLDIFHIGDYYYYICNLFKVEFEFLSDNVKKVLKLNETSDFSVEYIFDNIHPGDKNRFIAFEQKVTSFFNGLSPDLVMKYKVSYDYRIKCSDGTYKWILQQVTTIQSDENGAVIRVLGVHTDVTHLKPDNIPSGLSFIGLDGAPSYINVAVDEVIDIPPEPMLLTIREKEILKLIVNGNTSNEIAAILFISKHTVDSHRKNILRKTNCRTNSELLFRAVTQNIL</sequence>
<evidence type="ECO:0000313" key="6">
    <source>
        <dbReference type="EMBL" id="SHO73245.1"/>
    </source>
</evidence>
<dbReference type="Gene3D" id="1.10.10.10">
    <property type="entry name" value="Winged helix-like DNA-binding domain superfamily/Winged helix DNA-binding domain"/>
    <property type="match status" value="1"/>
</dbReference>
<dbReference type="RefSeq" id="WP_159433502.1">
    <property type="nucleotide sequence ID" value="NZ_FRYK01000002.1"/>
</dbReference>
<reference evidence="7" key="1">
    <citation type="submission" date="2016-12" db="EMBL/GenBank/DDBJ databases">
        <authorList>
            <person name="Varghese N."/>
            <person name="Submissions S."/>
        </authorList>
    </citation>
    <scope>NUCLEOTIDE SEQUENCE [LARGE SCALE GENOMIC DNA]</scope>
    <source>
        <strain evidence="7">DSM 18830</strain>
    </source>
</reference>
<evidence type="ECO:0000259" key="5">
    <source>
        <dbReference type="PROSITE" id="PS50113"/>
    </source>
</evidence>
<dbReference type="CDD" id="cd06170">
    <property type="entry name" value="LuxR_C_like"/>
    <property type="match status" value="1"/>
</dbReference>
<evidence type="ECO:0000256" key="3">
    <source>
        <dbReference type="ARBA" id="ARBA00023163"/>
    </source>
</evidence>
<dbReference type="PANTHER" id="PTHR44688:SF16">
    <property type="entry name" value="DNA-BINDING TRANSCRIPTIONAL ACTIVATOR DEVR_DOSR"/>
    <property type="match status" value="1"/>
</dbReference>